<comment type="caution">
    <text evidence="1">The sequence shown here is derived from an EMBL/GenBank/DDBJ whole genome shotgun (WGS) entry which is preliminary data.</text>
</comment>
<keyword evidence="2" id="KW-1185">Reference proteome</keyword>
<name>A3K8E9_SAGS3</name>
<gene>
    <name evidence="1" type="ORF">SSE37_10243</name>
</gene>
<organism evidence="1 2">
    <name type="scientific">Sagittula stellata (strain ATCC 700073 / DSM 11524 / E-37)</name>
    <dbReference type="NCBI Taxonomy" id="388399"/>
    <lineage>
        <taxon>Bacteria</taxon>
        <taxon>Pseudomonadati</taxon>
        <taxon>Pseudomonadota</taxon>
        <taxon>Alphaproteobacteria</taxon>
        <taxon>Rhodobacterales</taxon>
        <taxon>Roseobacteraceae</taxon>
        <taxon>Sagittula</taxon>
    </lineage>
</organism>
<evidence type="ECO:0000313" key="1">
    <source>
        <dbReference type="EMBL" id="EBA06628.1"/>
    </source>
</evidence>
<protein>
    <submittedName>
        <fullName evidence="1">Uncharacterized protein</fullName>
    </submittedName>
</protein>
<dbReference type="EMBL" id="AAYA01000014">
    <property type="protein sequence ID" value="EBA06628.1"/>
    <property type="molecule type" value="Genomic_DNA"/>
</dbReference>
<dbReference type="Proteomes" id="UP000005713">
    <property type="component" value="Unassembled WGS sequence"/>
</dbReference>
<proteinExistence type="predicted"/>
<evidence type="ECO:0000313" key="2">
    <source>
        <dbReference type="Proteomes" id="UP000005713"/>
    </source>
</evidence>
<sequence>MLETYTCRMILLLALGLLAWGGLHAWDAAQGARGGAQELQWTGKAGSGMIQAAGAMNPFSKAAKAAAEQRR</sequence>
<reference evidence="1 2" key="1">
    <citation type="submission" date="2006-06" db="EMBL/GenBank/DDBJ databases">
        <authorList>
            <person name="Moran M.A."/>
            <person name="Ferriera S."/>
            <person name="Johnson J."/>
            <person name="Kravitz S."/>
            <person name="Beeson K."/>
            <person name="Sutton G."/>
            <person name="Rogers Y.-H."/>
            <person name="Friedman R."/>
            <person name="Frazier M."/>
            <person name="Venter J.C."/>
        </authorList>
    </citation>
    <scope>NUCLEOTIDE SEQUENCE [LARGE SCALE GENOMIC DNA]</scope>
    <source>
        <strain evidence="1 2">E-37</strain>
    </source>
</reference>
<dbReference type="AlphaFoldDB" id="A3K8E9"/>
<dbReference type="RefSeq" id="WP_005862259.1">
    <property type="nucleotide sequence ID" value="NZ_CP155729.1"/>
</dbReference>
<accession>A3K8E9</accession>